<proteinExistence type="inferred from homology"/>
<comment type="similarity">
    <text evidence="1">Belongs to the peptidase S33 family.</text>
</comment>
<keyword evidence="3" id="KW-0732">Signal</keyword>
<dbReference type="EMBL" id="JBFTWV010000198">
    <property type="protein sequence ID" value="KAL2784020.1"/>
    <property type="molecule type" value="Genomic_DNA"/>
</dbReference>
<evidence type="ECO:0000259" key="5">
    <source>
        <dbReference type="Pfam" id="PF08386"/>
    </source>
</evidence>
<accession>A0ABR4FLB4</accession>
<dbReference type="Gene3D" id="3.40.50.1820">
    <property type="entry name" value="alpha/beta hydrolase"/>
    <property type="match status" value="1"/>
</dbReference>
<feature type="domain" description="Peptidase S33 tripeptidyl aminopeptidase-like C-terminal" evidence="5">
    <location>
        <begin position="408"/>
        <end position="499"/>
    </location>
</feature>
<comment type="caution">
    <text evidence="6">The sequence shown here is derived from an EMBL/GenBank/DDBJ whole genome shotgun (WGS) entry which is preliminary data.</text>
</comment>
<evidence type="ECO:0000256" key="1">
    <source>
        <dbReference type="ARBA" id="ARBA00010088"/>
    </source>
</evidence>
<sequence length="528" mass="56941">MSFKSVVLHASLLIGASASASKRLESRQANGVTWGDCEFEAPGLQCANLTVPLDYTAPESDATLDLQLLRVPAVTEPKKGSILFNFGGPGFASRGTLAALAARFLALTGGEYDLVAHDPRGTGTTLTASCFNTTAERQQFVTVPMSVVPSTEDELALGRLYGQTDVVANICNGFPGFAERGSLIGTAFGARDLMQIVDAIEDDGLLRYWGISYGTALGATVAAMFPDRIDRIVIDGVLNPHQYFNSYEIEAWADTDRTFFNILVECLKAPDLCALGSRRTNAKDLEKDIYNLIDDLREEPLVSGTTLIDSSAVLTFIRFAQYSPETYPAMATALEALLAGNTTEFARIYNNFIDLGLILTLTPDESPFAITCGDKELPEQTFSETAPVFEALEEESRLLGSHGHILAAICQNWDIQAKERYTGNFEATTRHPMLIIGNTFDPATPLRSAQNVSASFEGSVVLEHGGFGHGSTSHGSACTINAIHNYFSNGTLPEPGTICEVDYAPFEPATIDNVLIELGYLPDPAEEA</sequence>
<evidence type="ECO:0000256" key="2">
    <source>
        <dbReference type="ARBA" id="ARBA00022801"/>
    </source>
</evidence>
<dbReference type="SUPFAM" id="SSF53474">
    <property type="entry name" value="alpha/beta-Hydrolases"/>
    <property type="match status" value="1"/>
</dbReference>
<name>A0ABR4FLB4_9EURO</name>
<dbReference type="Pfam" id="PF08386">
    <property type="entry name" value="Abhydrolase_4"/>
    <property type="match status" value="1"/>
</dbReference>
<dbReference type="Pfam" id="PF00561">
    <property type="entry name" value="Abhydrolase_1"/>
    <property type="match status" value="1"/>
</dbReference>
<dbReference type="InterPro" id="IPR029058">
    <property type="entry name" value="AB_hydrolase_fold"/>
</dbReference>
<evidence type="ECO:0000313" key="6">
    <source>
        <dbReference type="EMBL" id="KAL2784020.1"/>
    </source>
</evidence>
<evidence type="ECO:0000256" key="3">
    <source>
        <dbReference type="SAM" id="SignalP"/>
    </source>
</evidence>
<keyword evidence="2" id="KW-0378">Hydrolase</keyword>
<feature type="signal peptide" evidence="3">
    <location>
        <begin position="1"/>
        <end position="18"/>
    </location>
</feature>
<keyword evidence="7" id="KW-1185">Reference proteome</keyword>
<reference evidence="6 7" key="1">
    <citation type="submission" date="2024-07" db="EMBL/GenBank/DDBJ databases">
        <title>Section-level genome sequencing and comparative genomics of Aspergillus sections Usti and Cavernicolus.</title>
        <authorList>
            <consortium name="Lawrence Berkeley National Laboratory"/>
            <person name="Nybo J.L."/>
            <person name="Vesth T.C."/>
            <person name="Theobald S."/>
            <person name="Frisvad J.C."/>
            <person name="Larsen T.O."/>
            <person name="Kjaerboelling I."/>
            <person name="Rothschild-Mancinelli K."/>
            <person name="Lyhne E.K."/>
            <person name="Kogle M.E."/>
            <person name="Barry K."/>
            <person name="Clum A."/>
            <person name="Na H."/>
            <person name="Ledsgaard L."/>
            <person name="Lin J."/>
            <person name="Lipzen A."/>
            <person name="Kuo A."/>
            <person name="Riley R."/>
            <person name="Mondo S."/>
            <person name="Labutti K."/>
            <person name="Haridas S."/>
            <person name="Pangalinan J."/>
            <person name="Salamov A.A."/>
            <person name="Simmons B.A."/>
            <person name="Magnuson J.K."/>
            <person name="Chen J."/>
            <person name="Drula E."/>
            <person name="Henrissat B."/>
            <person name="Wiebenga A."/>
            <person name="Lubbers R.J."/>
            <person name="Gomes A.C."/>
            <person name="Makela M.R."/>
            <person name="Stajich J."/>
            <person name="Grigoriev I.V."/>
            <person name="Mortensen U.H."/>
            <person name="De Vries R.P."/>
            <person name="Baker S.E."/>
            <person name="Andersen M.R."/>
        </authorList>
    </citation>
    <scope>NUCLEOTIDE SEQUENCE [LARGE SCALE GENOMIC DNA]</scope>
    <source>
        <strain evidence="6 7">CBS 209.92</strain>
    </source>
</reference>
<dbReference type="InterPro" id="IPR000073">
    <property type="entry name" value="AB_hydrolase_1"/>
</dbReference>
<dbReference type="PANTHER" id="PTHR43248">
    <property type="entry name" value="2-SUCCINYL-6-HYDROXY-2,4-CYCLOHEXADIENE-1-CARBOXYLATE SYNTHASE"/>
    <property type="match status" value="1"/>
</dbReference>
<dbReference type="InterPro" id="IPR013595">
    <property type="entry name" value="Pept_S33_TAP-like_C"/>
</dbReference>
<organism evidence="6 7">
    <name type="scientific">Aspergillus keveii</name>
    <dbReference type="NCBI Taxonomy" id="714993"/>
    <lineage>
        <taxon>Eukaryota</taxon>
        <taxon>Fungi</taxon>
        <taxon>Dikarya</taxon>
        <taxon>Ascomycota</taxon>
        <taxon>Pezizomycotina</taxon>
        <taxon>Eurotiomycetes</taxon>
        <taxon>Eurotiomycetidae</taxon>
        <taxon>Eurotiales</taxon>
        <taxon>Aspergillaceae</taxon>
        <taxon>Aspergillus</taxon>
        <taxon>Aspergillus subgen. Nidulantes</taxon>
    </lineage>
</organism>
<dbReference type="PANTHER" id="PTHR43248:SF25">
    <property type="entry name" value="AB HYDROLASE-1 DOMAIN-CONTAINING PROTEIN-RELATED"/>
    <property type="match status" value="1"/>
</dbReference>
<feature type="chain" id="PRO_5045634753" evidence="3">
    <location>
        <begin position="19"/>
        <end position="528"/>
    </location>
</feature>
<protein>
    <submittedName>
        <fullName evidence="6">TAP-like protein-domain-containing protein</fullName>
    </submittedName>
</protein>
<gene>
    <name evidence="6" type="ORF">BJX66DRAFT_344410</name>
</gene>
<feature type="domain" description="AB hydrolase-1" evidence="4">
    <location>
        <begin position="103"/>
        <end position="298"/>
    </location>
</feature>
<evidence type="ECO:0000313" key="7">
    <source>
        <dbReference type="Proteomes" id="UP001610563"/>
    </source>
</evidence>
<dbReference type="Proteomes" id="UP001610563">
    <property type="component" value="Unassembled WGS sequence"/>
</dbReference>
<evidence type="ECO:0000259" key="4">
    <source>
        <dbReference type="Pfam" id="PF00561"/>
    </source>
</evidence>
<dbReference type="InterPro" id="IPR051601">
    <property type="entry name" value="Serine_prot/Carboxylest_S33"/>
</dbReference>